<protein>
    <submittedName>
        <fullName evidence="2">Uncharacterized protein</fullName>
    </submittedName>
</protein>
<feature type="region of interest" description="Disordered" evidence="1">
    <location>
        <begin position="93"/>
        <end position="135"/>
    </location>
</feature>
<reference evidence="2 3" key="1">
    <citation type="journal article" date="2020" name="Int. J. Syst. Evol. Microbiol.">
        <title>Reclassification of Streptomyces castelarensis and Streptomyces sporoclivatus as later heterotypic synonyms of Streptomyces antimycoticus.</title>
        <authorList>
            <person name="Komaki H."/>
            <person name="Tamura T."/>
        </authorList>
    </citation>
    <scope>NUCLEOTIDE SEQUENCE [LARGE SCALE GENOMIC DNA]</scope>
    <source>
        <strain evidence="2 3">NBRC 13459</strain>
    </source>
</reference>
<proteinExistence type="predicted"/>
<name>A0A4D4KS08_STRVO</name>
<evidence type="ECO:0000313" key="3">
    <source>
        <dbReference type="Proteomes" id="UP000301309"/>
    </source>
</evidence>
<evidence type="ECO:0000256" key="1">
    <source>
        <dbReference type="SAM" id="MobiDB-lite"/>
    </source>
</evidence>
<dbReference type="EMBL" id="BJHW01000001">
    <property type="protein sequence ID" value="GDY51705.1"/>
    <property type="molecule type" value="Genomic_DNA"/>
</dbReference>
<comment type="caution">
    <text evidence="2">The sequence shown here is derived from an EMBL/GenBank/DDBJ whole genome shotgun (WGS) entry which is preliminary data.</text>
</comment>
<sequence length="135" mass="14364">MLRALAPRTLRGRLSLVALTTAALLVTVLTVVFNTTVERHLRHQADDELRARATAVAATVDTSGPRVRVLETANDRLLDTNVWIYAGKRLLEKPPATSESGPLTRTADRLAARGAPTARPSPPRAIGPSACAPGP</sequence>
<gene>
    <name evidence="2" type="ORF">SVIO_023280</name>
</gene>
<dbReference type="Proteomes" id="UP000301309">
    <property type="component" value="Unassembled WGS sequence"/>
</dbReference>
<keyword evidence="3" id="KW-1185">Reference proteome</keyword>
<organism evidence="2 3">
    <name type="scientific">Streptomyces violaceusniger</name>
    <dbReference type="NCBI Taxonomy" id="68280"/>
    <lineage>
        <taxon>Bacteria</taxon>
        <taxon>Bacillati</taxon>
        <taxon>Actinomycetota</taxon>
        <taxon>Actinomycetes</taxon>
        <taxon>Kitasatosporales</taxon>
        <taxon>Streptomycetaceae</taxon>
        <taxon>Streptomyces</taxon>
        <taxon>Streptomyces violaceusniger group</taxon>
    </lineage>
</organism>
<dbReference type="AlphaFoldDB" id="A0A4D4KS08"/>
<evidence type="ECO:0000313" key="2">
    <source>
        <dbReference type="EMBL" id="GDY51705.1"/>
    </source>
</evidence>
<accession>A0A4D4KS08</accession>